<proteinExistence type="predicted"/>
<reference evidence="1" key="1">
    <citation type="submission" date="2023-10" db="EMBL/GenBank/DDBJ databases">
        <authorList>
            <person name="Rodriguez Cubillos JULIANA M."/>
            <person name="De Vega J."/>
        </authorList>
    </citation>
    <scope>NUCLEOTIDE SEQUENCE</scope>
</reference>
<gene>
    <name evidence="1" type="ORF">MILVUS5_LOCUS1896</name>
</gene>
<sequence>MEIMKIQFCKLAGKIILKLRSATKIQLQSYRKEDAIAICHVNFSFIYKDGVGCSPSCKCQGCKNIYGRKDSTAETKSELEETEALLISRTLPSLPYLSMAKPRISCSELFGSQNYSK</sequence>
<comment type="caution">
    <text evidence="1">The sequence shown here is derived from an EMBL/GenBank/DDBJ whole genome shotgun (WGS) entry which is preliminary data.</text>
</comment>
<name>A0ACB0IDI8_TRIPR</name>
<protein>
    <submittedName>
        <fullName evidence="1">Uncharacterized protein</fullName>
    </submittedName>
</protein>
<evidence type="ECO:0000313" key="2">
    <source>
        <dbReference type="Proteomes" id="UP001177021"/>
    </source>
</evidence>
<evidence type="ECO:0000313" key="1">
    <source>
        <dbReference type="EMBL" id="CAJ2630035.1"/>
    </source>
</evidence>
<organism evidence="1 2">
    <name type="scientific">Trifolium pratense</name>
    <name type="common">Red clover</name>
    <dbReference type="NCBI Taxonomy" id="57577"/>
    <lineage>
        <taxon>Eukaryota</taxon>
        <taxon>Viridiplantae</taxon>
        <taxon>Streptophyta</taxon>
        <taxon>Embryophyta</taxon>
        <taxon>Tracheophyta</taxon>
        <taxon>Spermatophyta</taxon>
        <taxon>Magnoliopsida</taxon>
        <taxon>eudicotyledons</taxon>
        <taxon>Gunneridae</taxon>
        <taxon>Pentapetalae</taxon>
        <taxon>rosids</taxon>
        <taxon>fabids</taxon>
        <taxon>Fabales</taxon>
        <taxon>Fabaceae</taxon>
        <taxon>Papilionoideae</taxon>
        <taxon>50 kb inversion clade</taxon>
        <taxon>NPAAA clade</taxon>
        <taxon>Hologalegina</taxon>
        <taxon>IRL clade</taxon>
        <taxon>Trifolieae</taxon>
        <taxon>Trifolium</taxon>
    </lineage>
</organism>
<keyword evidence="2" id="KW-1185">Reference proteome</keyword>
<accession>A0ACB0IDI8</accession>
<dbReference type="EMBL" id="CASHSV030000001">
    <property type="protein sequence ID" value="CAJ2630035.1"/>
    <property type="molecule type" value="Genomic_DNA"/>
</dbReference>
<dbReference type="Proteomes" id="UP001177021">
    <property type="component" value="Unassembled WGS sequence"/>
</dbReference>